<dbReference type="RefSeq" id="WP_134171426.1">
    <property type="nucleotide sequence ID" value="NZ_SODD01000078.1"/>
</dbReference>
<protein>
    <recommendedName>
        <fullName evidence="4">Sigma factor regulator</fullName>
    </recommendedName>
</protein>
<evidence type="ECO:0000313" key="3">
    <source>
        <dbReference type="Proteomes" id="UP000294743"/>
    </source>
</evidence>
<evidence type="ECO:0000256" key="1">
    <source>
        <dbReference type="SAM" id="Phobius"/>
    </source>
</evidence>
<dbReference type="Proteomes" id="UP000294743">
    <property type="component" value="Unassembled WGS sequence"/>
</dbReference>
<organism evidence="2 3">
    <name type="scientific">Breznakia blatticola</name>
    <dbReference type="NCBI Taxonomy" id="1754012"/>
    <lineage>
        <taxon>Bacteria</taxon>
        <taxon>Bacillati</taxon>
        <taxon>Bacillota</taxon>
        <taxon>Erysipelotrichia</taxon>
        <taxon>Erysipelotrichales</taxon>
        <taxon>Erysipelotrichaceae</taxon>
        <taxon>Breznakia</taxon>
    </lineage>
</organism>
<sequence>MKKDEFDKMFEMKNDHSEDDKIIKETRLGLRKNIYNRIVVVCVILGVLITATVFGYRSWKTNSNFNPLKEEVVIKNESYDIFQYVLTAYVETTNSSGTYSFDYYDTKSILRNGLTEYSIYGRYNSFGLNRENNGIPTEIVIKDSKLISSTFDLNEDEHDYENKGEADVSWNYEKENYLETISELPKTARYDYSIRFKKPISYEQLSKLLLSRQSYSNNIDYACMYASDGKTLGLNLARQNRAIWTRNGRMNTDYDSASELKKYYKKQLEFLASQETVVKILGSSEEYKLIQEQLKIVESGESTILGIRVQSDADTLLRYINDRNTDAVYIKDVSLSYFDK</sequence>
<dbReference type="AlphaFoldDB" id="A0A4R7ZC17"/>
<reference evidence="2 3" key="1">
    <citation type="submission" date="2019-03" db="EMBL/GenBank/DDBJ databases">
        <title>Genomic Encyclopedia of Type Strains, Phase IV (KMG-IV): sequencing the most valuable type-strain genomes for metagenomic binning, comparative biology and taxonomic classification.</title>
        <authorList>
            <person name="Goeker M."/>
        </authorList>
    </citation>
    <scope>NUCLEOTIDE SEQUENCE [LARGE SCALE GENOMIC DNA]</scope>
    <source>
        <strain evidence="2 3">DSM 28867</strain>
    </source>
</reference>
<evidence type="ECO:0000313" key="2">
    <source>
        <dbReference type="EMBL" id="TDW08050.1"/>
    </source>
</evidence>
<keyword evidence="1" id="KW-0812">Transmembrane</keyword>
<accession>A0A4R7ZC17</accession>
<name>A0A4R7ZC17_9FIRM</name>
<proteinExistence type="predicted"/>
<gene>
    <name evidence="2" type="ORF">EDD63_1784</name>
</gene>
<keyword evidence="1" id="KW-1133">Transmembrane helix</keyword>
<keyword evidence="1" id="KW-0472">Membrane</keyword>
<dbReference type="EMBL" id="SODD01000078">
    <property type="protein sequence ID" value="TDW08050.1"/>
    <property type="molecule type" value="Genomic_DNA"/>
</dbReference>
<evidence type="ECO:0008006" key="4">
    <source>
        <dbReference type="Google" id="ProtNLM"/>
    </source>
</evidence>
<keyword evidence="3" id="KW-1185">Reference proteome</keyword>
<feature type="transmembrane region" description="Helical" evidence="1">
    <location>
        <begin position="34"/>
        <end position="56"/>
    </location>
</feature>
<comment type="caution">
    <text evidence="2">The sequence shown here is derived from an EMBL/GenBank/DDBJ whole genome shotgun (WGS) entry which is preliminary data.</text>
</comment>